<evidence type="ECO:0000313" key="2">
    <source>
        <dbReference type="Proteomes" id="UP000593966"/>
    </source>
</evidence>
<protein>
    <submittedName>
        <fullName evidence="1">Uncharacterized protein</fullName>
    </submittedName>
</protein>
<sequence length="554" mass="63055">MPLPTVEEITDPTATNTQMKQRLGQLVGSVVDSENLNTLTRSYATIQDAYSDIANIPPFVLVRVLNDGEFYKEANDSLILKKLPESISSILANKNKKILENREGNNILNVLDKDNQLTMYLDQYSQLFLTGVDKSVQAYLDDVESIKDTLGDKEKKNLVEFTDAIDGLYAYFSENAHLFLAELTQSVQAILNSDNLSAKSNQFVHDKKSVIANEVQPYLLSCLSGGGVIAPMPFSQAPHQFTPPEDLINVKVTQGQRLTVDTVYKKDDGVVHPHILEFRNGFLGYRYILGLTPYFLTQDKYENPCIYGSHDLLNFELIDKFPQPFSERPIVEFENQHAYNSDDFFTYDFYSGELIFGWRRSYEGAGGRNELWGRRTKNGLDWTSEELIYDGKTLGGVLLSPSIIFNFETGLYELYIVEGTANGWRIRRMTSPTLKNPRWTHSKYFQPIPNANIWHFEIRWVGSELFGLGHDDAMTGSDSSKNLYLCRYDKASDEFVWSDKVITGEHYDPYKATFAPILNLENNTIALQILWSSRSGGDENMWKLYSSKSNSIEL</sequence>
<proteinExistence type="predicted"/>
<accession>A0A7S6VYG4</accession>
<reference evidence="1 2" key="1">
    <citation type="submission" date="2020-02" db="EMBL/GenBank/DDBJ databases">
        <title>Tigecycline-resistant Acinetobacter species from pigs and migratory birds.</title>
        <authorList>
            <person name="Chen C."/>
            <person name="Sun J."/>
            <person name="Liao X.-P."/>
            <person name="Liu Y.-H."/>
        </authorList>
    </citation>
    <scope>NUCLEOTIDE SEQUENCE [LARGE SCALE GENOMIC DNA]</scope>
    <source>
        <strain evidence="1 2">YH12207_T</strain>
    </source>
</reference>
<dbReference type="RefSeq" id="WP_180045038.1">
    <property type="nucleotide sequence ID" value="NZ_CP048659.1"/>
</dbReference>
<gene>
    <name evidence="1" type="ORF">G0028_15865</name>
</gene>
<name>A0A7S6VYG4_9GAMM</name>
<dbReference type="EMBL" id="CP048659">
    <property type="protein sequence ID" value="QOW47234.1"/>
    <property type="molecule type" value="Genomic_DNA"/>
</dbReference>
<keyword evidence="2" id="KW-1185">Reference proteome</keyword>
<organism evidence="1 2">
    <name type="scientific">Acinetobacter piscicola</name>
    <dbReference type="NCBI Taxonomy" id="2006115"/>
    <lineage>
        <taxon>Bacteria</taxon>
        <taxon>Pseudomonadati</taxon>
        <taxon>Pseudomonadota</taxon>
        <taxon>Gammaproteobacteria</taxon>
        <taxon>Moraxellales</taxon>
        <taxon>Moraxellaceae</taxon>
        <taxon>Acinetobacter</taxon>
    </lineage>
</organism>
<evidence type="ECO:0000313" key="1">
    <source>
        <dbReference type="EMBL" id="QOW47234.1"/>
    </source>
</evidence>
<dbReference type="Proteomes" id="UP000593966">
    <property type="component" value="Chromosome"/>
</dbReference>
<dbReference type="AlphaFoldDB" id="A0A7S6VYG4"/>